<dbReference type="EMBL" id="JAUEPS010000003">
    <property type="protein sequence ID" value="KAK0466895.1"/>
    <property type="molecule type" value="Genomic_DNA"/>
</dbReference>
<evidence type="ECO:0000313" key="2">
    <source>
        <dbReference type="Proteomes" id="UP001175211"/>
    </source>
</evidence>
<dbReference type="Proteomes" id="UP001175211">
    <property type="component" value="Unassembled WGS sequence"/>
</dbReference>
<organism evidence="1 2">
    <name type="scientific">Armillaria tabescens</name>
    <name type="common">Ringless honey mushroom</name>
    <name type="synonym">Agaricus tabescens</name>
    <dbReference type="NCBI Taxonomy" id="1929756"/>
    <lineage>
        <taxon>Eukaryota</taxon>
        <taxon>Fungi</taxon>
        <taxon>Dikarya</taxon>
        <taxon>Basidiomycota</taxon>
        <taxon>Agaricomycotina</taxon>
        <taxon>Agaricomycetes</taxon>
        <taxon>Agaricomycetidae</taxon>
        <taxon>Agaricales</taxon>
        <taxon>Marasmiineae</taxon>
        <taxon>Physalacriaceae</taxon>
        <taxon>Desarmillaria</taxon>
    </lineage>
</organism>
<proteinExistence type="predicted"/>
<protein>
    <submittedName>
        <fullName evidence="1">Uncharacterized protein</fullName>
    </submittedName>
</protein>
<name>A0AA39NJR8_ARMTA</name>
<reference evidence="1" key="1">
    <citation type="submission" date="2023-06" db="EMBL/GenBank/DDBJ databases">
        <authorList>
            <consortium name="Lawrence Berkeley National Laboratory"/>
            <person name="Ahrendt S."/>
            <person name="Sahu N."/>
            <person name="Indic B."/>
            <person name="Wong-Bajracharya J."/>
            <person name="Merenyi Z."/>
            <person name="Ke H.-M."/>
            <person name="Monk M."/>
            <person name="Kocsube S."/>
            <person name="Drula E."/>
            <person name="Lipzen A."/>
            <person name="Balint B."/>
            <person name="Henrissat B."/>
            <person name="Andreopoulos B."/>
            <person name="Martin F.M."/>
            <person name="Harder C.B."/>
            <person name="Rigling D."/>
            <person name="Ford K.L."/>
            <person name="Foster G.D."/>
            <person name="Pangilinan J."/>
            <person name="Papanicolaou A."/>
            <person name="Barry K."/>
            <person name="LaButti K."/>
            <person name="Viragh M."/>
            <person name="Koriabine M."/>
            <person name="Yan M."/>
            <person name="Riley R."/>
            <person name="Champramary S."/>
            <person name="Plett K.L."/>
            <person name="Tsai I.J."/>
            <person name="Slot J."/>
            <person name="Sipos G."/>
            <person name="Plett J."/>
            <person name="Nagy L.G."/>
            <person name="Grigoriev I.V."/>
        </authorList>
    </citation>
    <scope>NUCLEOTIDE SEQUENCE</scope>
    <source>
        <strain evidence="1">CCBAS 213</strain>
    </source>
</reference>
<accession>A0AA39NJR8</accession>
<gene>
    <name evidence="1" type="ORF">EV420DRAFT_1635928</name>
</gene>
<dbReference type="RefSeq" id="XP_060337487.1">
    <property type="nucleotide sequence ID" value="XM_060476511.1"/>
</dbReference>
<dbReference type="GeneID" id="85360059"/>
<sequence length="234" mass="26279">MITDLFAAYSSTSPCLPVYVVSHSRVEATVLSMESKCSLTGNDTGFCLIQEYKKQLLAALQLKYDQRAFQDNINDYAHTVSDGRGRAWQSLFLSRFIALYPDTVQSLQVHLEEEMDYDRSGLAKDGHALEQHMLLPSTQQASEGLQDEQSVDAERVTMEGSVSDESDGTVDSGTTARIRRWRVLAYETTDSVVDKDFESRLSLMVELKEQRDEAHHAAIALWVATVFEAENRSV</sequence>
<comment type="caution">
    <text evidence="1">The sequence shown here is derived from an EMBL/GenBank/DDBJ whole genome shotgun (WGS) entry which is preliminary data.</text>
</comment>
<evidence type="ECO:0000313" key="1">
    <source>
        <dbReference type="EMBL" id="KAK0466895.1"/>
    </source>
</evidence>
<keyword evidence="2" id="KW-1185">Reference proteome</keyword>
<dbReference type="AlphaFoldDB" id="A0AA39NJR8"/>